<organism evidence="1 2">
    <name type="scientific">Eubacterium oxidoreducens</name>
    <dbReference type="NCBI Taxonomy" id="1732"/>
    <lineage>
        <taxon>Bacteria</taxon>
        <taxon>Bacillati</taxon>
        <taxon>Bacillota</taxon>
        <taxon>Clostridia</taxon>
        <taxon>Eubacteriales</taxon>
        <taxon>Eubacteriaceae</taxon>
        <taxon>Eubacterium</taxon>
    </lineage>
</organism>
<dbReference type="OrthoDB" id="2134917at2"/>
<dbReference type="AlphaFoldDB" id="A0A1G6CAM9"/>
<sequence>MDKFSEGIRKFFLAGVGAVATTAEKSQEIINDLVEKGELTVEQGKAMNEELKHKVTSRVNPTPEERADHIVGKLSEEELEALKAKLAEMEEDGEEEE</sequence>
<gene>
    <name evidence="1" type="ORF">SAMN02910417_02222</name>
</gene>
<evidence type="ECO:0000313" key="2">
    <source>
        <dbReference type="Proteomes" id="UP000199228"/>
    </source>
</evidence>
<keyword evidence="2" id="KW-1185">Reference proteome</keyword>
<dbReference type="EMBL" id="FMXR01000017">
    <property type="protein sequence ID" value="SDB29822.1"/>
    <property type="molecule type" value="Genomic_DNA"/>
</dbReference>
<dbReference type="Proteomes" id="UP000199228">
    <property type="component" value="Unassembled WGS sequence"/>
</dbReference>
<name>A0A1G6CAM9_EUBOX</name>
<evidence type="ECO:0000313" key="1">
    <source>
        <dbReference type="EMBL" id="SDB29822.1"/>
    </source>
</evidence>
<reference evidence="1 2" key="1">
    <citation type="submission" date="2016-10" db="EMBL/GenBank/DDBJ databases">
        <authorList>
            <person name="de Groot N.N."/>
        </authorList>
    </citation>
    <scope>NUCLEOTIDE SEQUENCE [LARGE SCALE GENOMIC DNA]</scope>
    <source>
        <strain evidence="1 2">DSM 3217</strain>
    </source>
</reference>
<protein>
    <submittedName>
        <fullName evidence="1">Polyhydroxyalkanoate synthesis regulator phasin</fullName>
    </submittedName>
</protein>
<accession>A0A1G6CAM9</accession>
<dbReference type="STRING" id="1732.SAMN02910417_02222"/>
<dbReference type="RefSeq" id="WP_090174422.1">
    <property type="nucleotide sequence ID" value="NZ_FMXR01000017.1"/>
</dbReference>
<proteinExistence type="predicted"/>